<gene>
    <name evidence="2" type="ORF">GON04_03200</name>
</gene>
<dbReference type="InterPro" id="IPR025746">
    <property type="entry name" value="PilX_N_dom"/>
</dbReference>
<evidence type="ECO:0000313" key="3">
    <source>
        <dbReference type="Proteomes" id="UP000469385"/>
    </source>
</evidence>
<keyword evidence="3" id="KW-1185">Reference proteome</keyword>
<evidence type="ECO:0000259" key="1">
    <source>
        <dbReference type="Pfam" id="PF14341"/>
    </source>
</evidence>
<dbReference type="EMBL" id="WSEL01000003">
    <property type="protein sequence ID" value="MVQ28438.1"/>
    <property type="molecule type" value="Genomic_DNA"/>
</dbReference>
<dbReference type="Pfam" id="PF14341">
    <property type="entry name" value="PilX_N"/>
    <property type="match status" value="1"/>
</dbReference>
<organism evidence="2 3">
    <name type="scientific">Ramlibacter pinisoli</name>
    <dbReference type="NCBI Taxonomy" id="2682844"/>
    <lineage>
        <taxon>Bacteria</taxon>
        <taxon>Pseudomonadati</taxon>
        <taxon>Pseudomonadota</taxon>
        <taxon>Betaproteobacteria</taxon>
        <taxon>Burkholderiales</taxon>
        <taxon>Comamonadaceae</taxon>
        <taxon>Ramlibacter</taxon>
    </lineage>
</organism>
<reference evidence="2 3" key="1">
    <citation type="submission" date="2019-12" db="EMBL/GenBank/DDBJ databases">
        <authorList>
            <person name="Huq M.A."/>
        </authorList>
    </citation>
    <scope>NUCLEOTIDE SEQUENCE [LARGE SCALE GENOMIC DNA]</scope>
    <source>
        <strain evidence="2 3">MAH-25</strain>
    </source>
</reference>
<proteinExistence type="predicted"/>
<evidence type="ECO:0000313" key="2">
    <source>
        <dbReference type="EMBL" id="MVQ28438.1"/>
    </source>
</evidence>
<sequence length="178" mass="18324">MNRRHSQSGMTLVVALVMLVVLSLLVVSAIRFGNINLKIAGNAQAETEASAAAQVALESTVTTMAAATDISAIAAQPTVSVNTGGMTYTVAITKPGCIFTKNVPTSDLDPTKTNDQVCFEATDTDKLVTSSGTLTTTPSACKDQQWDVAASLTDAKSGAQVSMLQGASVRVGAQVECP</sequence>
<name>A0A6N8INN6_9BURK</name>
<comment type="caution">
    <text evidence="2">The sequence shown here is derived from an EMBL/GenBank/DDBJ whole genome shotgun (WGS) entry which is preliminary data.</text>
</comment>
<accession>A0A6N8INN6</accession>
<dbReference type="Proteomes" id="UP000469385">
    <property type="component" value="Unassembled WGS sequence"/>
</dbReference>
<dbReference type="RefSeq" id="WP_157396541.1">
    <property type="nucleotide sequence ID" value="NZ_WSEL01000003.1"/>
</dbReference>
<feature type="domain" description="Type 4 fimbrial biogenesis protein PilX N-terminal" evidence="1">
    <location>
        <begin position="8"/>
        <end position="58"/>
    </location>
</feature>
<protein>
    <recommendedName>
        <fullName evidence="1">Type 4 fimbrial biogenesis protein PilX N-terminal domain-containing protein</fullName>
    </recommendedName>
</protein>
<dbReference type="AlphaFoldDB" id="A0A6N8INN6"/>